<dbReference type="AlphaFoldDB" id="A0A9D1GKZ5"/>
<gene>
    <name evidence="6" type="ORF">IAB60_13495</name>
</gene>
<evidence type="ECO:0000256" key="5">
    <source>
        <dbReference type="ARBA" id="ARBA00023288"/>
    </source>
</evidence>
<protein>
    <submittedName>
        <fullName evidence="6">Extracellular solute-binding protein</fullName>
    </submittedName>
</protein>
<dbReference type="Proteomes" id="UP000886860">
    <property type="component" value="Unassembled WGS sequence"/>
</dbReference>
<keyword evidence="1" id="KW-1003">Cell membrane</keyword>
<dbReference type="SUPFAM" id="SSF53850">
    <property type="entry name" value="Periplasmic binding protein-like II"/>
    <property type="match status" value="1"/>
</dbReference>
<name>A0A9D1GKZ5_9FIRM</name>
<dbReference type="PANTHER" id="PTHR43649">
    <property type="entry name" value="ARABINOSE-BINDING PROTEIN-RELATED"/>
    <property type="match status" value="1"/>
</dbReference>
<evidence type="ECO:0000256" key="2">
    <source>
        <dbReference type="ARBA" id="ARBA00022729"/>
    </source>
</evidence>
<evidence type="ECO:0000256" key="3">
    <source>
        <dbReference type="ARBA" id="ARBA00023136"/>
    </source>
</evidence>
<evidence type="ECO:0000256" key="4">
    <source>
        <dbReference type="ARBA" id="ARBA00023139"/>
    </source>
</evidence>
<dbReference type="InterPro" id="IPR050490">
    <property type="entry name" value="Bact_solute-bd_prot1"/>
</dbReference>
<keyword evidence="2" id="KW-0732">Signal</keyword>
<dbReference type="EMBL" id="DVKS01000224">
    <property type="protein sequence ID" value="HIT43085.1"/>
    <property type="molecule type" value="Genomic_DNA"/>
</dbReference>
<accession>A0A9D1GKZ5</accession>
<proteinExistence type="predicted"/>
<keyword evidence="4" id="KW-0564">Palmitate</keyword>
<reference evidence="6" key="1">
    <citation type="submission" date="2020-10" db="EMBL/GenBank/DDBJ databases">
        <authorList>
            <person name="Gilroy R."/>
        </authorList>
    </citation>
    <scope>NUCLEOTIDE SEQUENCE</scope>
    <source>
        <strain evidence="6">CHK123-3438</strain>
    </source>
</reference>
<dbReference type="Gene3D" id="3.40.190.10">
    <property type="entry name" value="Periplasmic binding protein-like II"/>
    <property type="match status" value="1"/>
</dbReference>
<dbReference type="PANTHER" id="PTHR43649:SF33">
    <property type="entry name" value="POLYGALACTURONAN_RHAMNOGALACTURONAN-BINDING PROTEIN YTCQ"/>
    <property type="match status" value="1"/>
</dbReference>
<evidence type="ECO:0000313" key="7">
    <source>
        <dbReference type="Proteomes" id="UP000886860"/>
    </source>
</evidence>
<organism evidence="6 7">
    <name type="scientific">Candidatus Caccovicinus merdipullorum</name>
    <dbReference type="NCBI Taxonomy" id="2840724"/>
    <lineage>
        <taxon>Bacteria</taxon>
        <taxon>Bacillati</taxon>
        <taxon>Bacillota</taxon>
        <taxon>Clostridia</taxon>
        <taxon>Eubacteriales</taxon>
        <taxon>Candidatus Caccovicinus</taxon>
    </lineage>
</organism>
<evidence type="ECO:0000256" key="1">
    <source>
        <dbReference type="ARBA" id="ARBA00022475"/>
    </source>
</evidence>
<sequence length="419" mass="46153">MALGTACLTVAGMAALTGCSGSSSSSTSSDGTVELEILLADDTLEGGAMQAMVDKFNEEHADQGVQAYVNEIAYADMETQIKNRAQAGNLPALCKMSNFDTYVDYVLPLDDTSLDPEMFNRSGVRDGKLMATDINDTAVGMIINKTAFDAAGVSYPTTEEERWTWDEFVAAVKEVDEKNESITTPFVIDHSQQRSGTVLYHFGMQYFDPEDSTHIVFRSEDTKRGIEFFLSMFEDGGISRPSIGTGAENAQDVFKTGTVAAHLAGNWVITDYTDNITDFEWTPVLMPYEKEKSTSLGGNWFYAFDGTGVEEEAKDFLEWFYQPENYALYCETGNYLPGTNNVEVTYDVPGLDIFNMEIAASWDQPQYDTEVTEQEHSGESAGNALRDALDRAIAGELDADGVMDYVVKQHLDSLTGLHE</sequence>
<dbReference type="Pfam" id="PF13416">
    <property type="entry name" value="SBP_bac_8"/>
    <property type="match status" value="1"/>
</dbReference>
<comment type="caution">
    <text evidence="6">The sequence shown here is derived from an EMBL/GenBank/DDBJ whole genome shotgun (WGS) entry which is preliminary data.</text>
</comment>
<reference evidence="6" key="2">
    <citation type="journal article" date="2021" name="PeerJ">
        <title>Extensive microbial diversity within the chicken gut microbiome revealed by metagenomics and culture.</title>
        <authorList>
            <person name="Gilroy R."/>
            <person name="Ravi A."/>
            <person name="Getino M."/>
            <person name="Pursley I."/>
            <person name="Horton D.L."/>
            <person name="Alikhan N.F."/>
            <person name="Baker D."/>
            <person name="Gharbi K."/>
            <person name="Hall N."/>
            <person name="Watson M."/>
            <person name="Adriaenssens E.M."/>
            <person name="Foster-Nyarko E."/>
            <person name="Jarju S."/>
            <person name="Secka A."/>
            <person name="Antonio M."/>
            <person name="Oren A."/>
            <person name="Chaudhuri R.R."/>
            <person name="La Ragione R."/>
            <person name="Hildebrand F."/>
            <person name="Pallen M.J."/>
        </authorList>
    </citation>
    <scope>NUCLEOTIDE SEQUENCE</scope>
    <source>
        <strain evidence="6">CHK123-3438</strain>
    </source>
</reference>
<evidence type="ECO:0000313" key="6">
    <source>
        <dbReference type="EMBL" id="HIT43085.1"/>
    </source>
</evidence>
<dbReference type="InterPro" id="IPR006059">
    <property type="entry name" value="SBP"/>
</dbReference>
<keyword evidence="3" id="KW-0472">Membrane</keyword>
<keyword evidence="5" id="KW-0449">Lipoprotein</keyword>